<evidence type="ECO:0000256" key="1">
    <source>
        <dbReference type="ARBA" id="ARBA00022692"/>
    </source>
</evidence>
<keyword evidence="3 5" id="KW-0472">Membrane</keyword>
<dbReference type="PANTHER" id="PTHR23527">
    <property type="entry name" value="BLL3282 PROTEIN"/>
    <property type="match status" value="1"/>
</dbReference>
<reference evidence="7 8" key="1">
    <citation type="submission" date="2023-07" db="EMBL/GenBank/DDBJ databases">
        <title>Genomic Encyclopedia of Type Strains, Phase IV (KMG-IV): sequencing the most valuable type-strain genomes for metagenomic binning, comparative biology and taxonomic classification.</title>
        <authorList>
            <person name="Goeker M."/>
        </authorList>
    </citation>
    <scope>NUCLEOTIDE SEQUENCE [LARGE SCALE GENOMIC DNA]</scope>
    <source>
        <strain evidence="7 8">DSM 5896</strain>
    </source>
</reference>
<organism evidence="7 8">
    <name type="scientific">Labrys monachus</name>
    <dbReference type="NCBI Taxonomy" id="217067"/>
    <lineage>
        <taxon>Bacteria</taxon>
        <taxon>Pseudomonadati</taxon>
        <taxon>Pseudomonadota</taxon>
        <taxon>Alphaproteobacteria</taxon>
        <taxon>Hyphomicrobiales</taxon>
        <taxon>Xanthobacteraceae</taxon>
        <taxon>Labrys</taxon>
    </lineage>
</organism>
<dbReference type="Gene3D" id="1.20.1250.20">
    <property type="entry name" value="MFS general substrate transporter like domains"/>
    <property type="match status" value="2"/>
</dbReference>
<accession>A0ABU0FFH0</accession>
<evidence type="ECO:0000256" key="3">
    <source>
        <dbReference type="ARBA" id="ARBA00023136"/>
    </source>
</evidence>
<dbReference type="RefSeq" id="WP_307428573.1">
    <property type="nucleotide sequence ID" value="NZ_JAUSVK010000001.1"/>
</dbReference>
<evidence type="ECO:0000256" key="5">
    <source>
        <dbReference type="SAM" id="Phobius"/>
    </source>
</evidence>
<evidence type="ECO:0000256" key="4">
    <source>
        <dbReference type="SAM" id="MobiDB-lite"/>
    </source>
</evidence>
<feature type="transmembrane region" description="Helical" evidence="5">
    <location>
        <begin position="338"/>
        <end position="357"/>
    </location>
</feature>
<keyword evidence="1 5" id="KW-0812">Transmembrane</keyword>
<keyword evidence="2 5" id="KW-1133">Transmembrane helix</keyword>
<dbReference type="Pfam" id="PF07690">
    <property type="entry name" value="MFS_1"/>
    <property type="match status" value="1"/>
</dbReference>
<evidence type="ECO:0000313" key="7">
    <source>
        <dbReference type="EMBL" id="MDQ0393356.1"/>
    </source>
</evidence>
<feature type="transmembrane region" description="Helical" evidence="5">
    <location>
        <begin position="41"/>
        <end position="64"/>
    </location>
</feature>
<feature type="transmembrane region" description="Helical" evidence="5">
    <location>
        <begin position="310"/>
        <end position="332"/>
    </location>
</feature>
<feature type="compositionally biased region" description="Low complexity" evidence="4">
    <location>
        <begin position="12"/>
        <end position="23"/>
    </location>
</feature>
<name>A0ABU0FFH0_9HYPH</name>
<evidence type="ECO:0000313" key="8">
    <source>
        <dbReference type="Proteomes" id="UP001237448"/>
    </source>
</evidence>
<evidence type="ECO:0000259" key="6">
    <source>
        <dbReference type="PROSITE" id="PS50850"/>
    </source>
</evidence>
<dbReference type="InterPro" id="IPR020846">
    <property type="entry name" value="MFS_dom"/>
</dbReference>
<keyword evidence="8" id="KW-1185">Reference proteome</keyword>
<sequence>MHEFDSDGAGTLASPAAPLFPAAGREPGAPSRRHPGLGRTLAICTASQMLATASVLSLAGIAPLVASSLSIEPSWIGYQVSLIYFAGIFASAVAGSLVKRWGAARLNAVALVCAGGGMAGLASGLLWLMLASSLLLGIGYAFNNPCSSHMLNRVTPARLRNAIFSVKQAGVPAGGMLAAVSLPHLASALGWQGAVLAGALPSLALALLFFVLREWWDDDRKPATAVDLKTVWRGQSIVWRHRGLVVLSLLGLFYSAIQLCVSAFVVTMLVEELGWTPVSAAGMAAAVQLCGAGGRILWGIVADLLDAGFLVLSFLGAATASCCVALALGPSMPVGAEIAFLCVTGLCSVGWNGVMLAETARLSPSSAAGGSGTLTGDVLVYTFAGVVLGPSTFALVYSWLGSYVHAFALLGIPALLGTGLAGWAHRHRHGLVQAQRE</sequence>
<feature type="domain" description="Major facilitator superfamily (MFS) profile" evidence="6">
    <location>
        <begin position="40"/>
        <end position="429"/>
    </location>
</feature>
<protein>
    <submittedName>
        <fullName evidence="7">MFS family permease</fullName>
    </submittedName>
</protein>
<evidence type="ECO:0000256" key="2">
    <source>
        <dbReference type="ARBA" id="ARBA00022989"/>
    </source>
</evidence>
<feature type="transmembrane region" description="Helical" evidence="5">
    <location>
        <begin position="76"/>
        <end position="97"/>
    </location>
</feature>
<dbReference type="EMBL" id="JAUSVK010000001">
    <property type="protein sequence ID" value="MDQ0393356.1"/>
    <property type="molecule type" value="Genomic_DNA"/>
</dbReference>
<proteinExistence type="predicted"/>
<comment type="caution">
    <text evidence="7">The sequence shown here is derived from an EMBL/GenBank/DDBJ whole genome shotgun (WGS) entry which is preliminary data.</text>
</comment>
<feature type="transmembrane region" description="Helical" evidence="5">
    <location>
        <begin position="406"/>
        <end position="424"/>
    </location>
</feature>
<feature type="transmembrane region" description="Helical" evidence="5">
    <location>
        <begin position="189"/>
        <end position="212"/>
    </location>
</feature>
<feature type="transmembrane region" description="Helical" evidence="5">
    <location>
        <begin position="378"/>
        <end position="400"/>
    </location>
</feature>
<dbReference type="PANTHER" id="PTHR23527:SF1">
    <property type="entry name" value="BLL3282 PROTEIN"/>
    <property type="match status" value="1"/>
</dbReference>
<feature type="region of interest" description="Disordered" evidence="4">
    <location>
        <begin position="1"/>
        <end position="35"/>
    </location>
</feature>
<dbReference type="InterPro" id="IPR011701">
    <property type="entry name" value="MFS"/>
</dbReference>
<feature type="transmembrane region" description="Helical" evidence="5">
    <location>
        <begin position="278"/>
        <end position="298"/>
    </location>
</feature>
<dbReference type="PROSITE" id="PS50850">
    <property type="entry name" value="MFS"/>
    <property type="match status" value="1"/>
</dbReference>
<dbReference type="InterPro" id="IPR036259">
    <property type="entry name" value="MFS_trans_sf"/>
</dbReference>
<dbReference type="SUPFAM" id="SSF103473">
    <property type="entry name" value="MFS general substrate transporter"/>
    <property type="match status" value="1"/>
</dbReference>
<dbReference type="InterPro" id="IPR052952">
    <property type="entry name" value="MFS-Transporter"/>
</dbReference>
<gene>
    <name evidence="7" type="ORF">J3R73_003148</name>
</gene>
<feature type="transmembrane region" description="Helical" evidence="5">
    <location>
        <begin position="109"/>
        <end position="142"/>
    </location>
</feature>
<dbReference type="Proteomes" id="UP001237448">
    <property type="component" value="Unassembled WGS sequence"/>
</dbReference>
<feature type="transmembrane region" description="Helical" evidence="5">
    <location>
        <begin position="243"/>
        <end position="266"/>
    </location>
</feature>